<protein>
    <submittedName>
        <fullName evidence="1">Uncharacterized protein</fullName>
    </submittedName>
</protein>
<feature type="non-terminal residue" evidence="1">
    <location>
        <position position="198"/>
    </location>
</feature>
<proteinExistence type="predicted"/>
<feature type="non-terminal residue" evidence="1">
    <location>
        <position position="1"/>
    </location>
</feature>
<comment type="caution">
    <text evidence="1">The sequence shown here is derived from an EMBL/GenBank/DDBJ whole genome shotgun (WGS) entry which is preliminary data.</text>
</comment>
<name>A0ABD0JJ22_9CAEN</name>
<accession>A0ABD0JJ22</accession>
<dbReference type="AlphaFoldDB" id="A0ABD0JJ22"/>
<organism evidence="1 2">
    <name type="scientific">Batillaria attramentaria</name>
    <dbReference type="NCBI Taxonomy" id="370345"/>
    <lineage>
        <taxon>Eukaryota</taxon>
        <taxon>Metazoa</taxon>
        <taxon>Spiralia</taxon>
        <taxon>Lophotrochozoa</taxon>
        <taxon>Mollusca</taxon>
        <taxon>Gastropoda</taxon>
        <taxon>Caenogastropoda</taxon>
        <taxon>Sorbeoconcha</taxon>
        <taxon>Cerithioidea</taxon>
        <taxon>Batillariidae</taxon>
        <taxon>Batillaria</taxon>
    </lineage>
</organism>
<gene>
    <name evidence="1" type="ORF">BaRGS_00033745</name>
</gene>
<dbReference type="Proteomes" id="UP001519460">
    <property type="component" value="Unassembled WGS sequence"/>
</dbReference>
<dbReference type="EMBL" id="JACVVK020000418">
    <property type="protein sequence ID" value="KAK7474998.1"/>
    <property type="molecule type" value="Genomic_DNA"/>
</dbReference>
<keyword evidence="2" id="KW-1185">Reference proteome</keyword>
<evidence type="ECO:0000313" key="2">
    <source>
        <dbReference type="Proteomes" id="UP001519460"/>
    </source>
</evidence>
<evidence type="ECO:0000313" key="1">
    <source>
        <dbReference type="EMBL" id="KAK7474998.1"/>
    </source>
</evidence>
<reference evidence="1 2" key="1">
    <citation type="journal article" date="2023" name="Sci. Data">
        <title>Genome assembly of the Korean intertidal mud-creeper Batillaria attramentaria.</title>
        <authorList>
            <person name="Patra A.K."/>
            <person name="Ho P.T."/>
            <person name="Jun S."/>
            <person name="Lee S.J."/>
            <person name="Kim Y."/>
            <person name="Won Y.J."/>
        </authorList>
    </citation>
    <scope>NUCLEOTIDE SEQUENCE [LARGE SCALE GENOMIC DNA]</scope>
    <source>
        <strain evidence="1">Wonlab-2016</strain>
    </source>
</reference>
<sequence>PPVDALARTVWESRVIAIFSGEGSQADLKDFLREARFVLGAFRFPVRAGAWWVLRSLEGYARYEVESRRNEWTTAADILRILEEEFTVKPDINVVGRAFYTRQQGVAESVMGYSHAMDALAVMCNEAHPGSVTPNLLISRFADGLHPPQLRRDIKRYLRDKPGSSFPEVRQEAMRWMREEAHISSNSPYAQPSAMSLE</sequence>